<dbReference type="GO" id="GO:0006915">
    <property type="term" value="P:apoptotic process"/>
    <property type="evidence" value="ECO:0007669"/>
    <property type="project" value="UniProtKB-KW"/>
</dbReference>
<feature type="compositionally biased region" description="Polar residues" evidence="10">
    <location>
        <begin position="1028"/>
        <end position="1045"/>
    </location>
</feature>
<evidence type="ECO:0000256" key="4">
    <source>
        <dbReference type="ARBA" id="ARBA00017868"/>
    </source>
</evidence>
<evidence type="ECO:0000259" key="12">
    <source>
        <dbReference type="PROSITE" id="PS50211"/>
    </source>
</evidence>
<feature type="domain" description="UDENN" evidence="12">
    <location>
        <begin position="26"/>
        <end position="548"/>
    </location>
</feature>
<dbReference type="InterPro" id="IPR039980">
    <property type="entry name" value="MADD"/>
</dbReference>
<dbReference type="Proteomes" id="UP000008549">
    <property type="component" value="Unassembled WGS sequence"/>
</dbReference>
<dbReference type="EMBL" id="HE600971">
    <property type="protein sequence ID" value="CAP28014.2"/>
    <property type="molecule type" value="Genomic_DNA"/>
</dbReference>
<keyword evidence="11" id="KW-1133">Transmembrane helix</keyword>
<keyword evidence="9 11" id="KW-0472">Membrane</keyword>
<keyword evidence="7" id="KW-0344">Guanine-nucleotide releasing factor</keyword>
<dbReference type="Gene3D" id="3.40.50.11500">
    <property type="match status" value="1"/>
</dbReference>
<feature type="region of interest" description="Disordered" evidence="10">
    <location>
        <begin position="987"/>
        <end position="1101"/>
    </location>
</feature>
<dbReference type="PANTHER" id="PTHR13008:SF7">
    <property type="entry name" value="MAP KINASE-ACTIVATING DEATH DOMAIN PROTEIN"/>
    <property type="match status" value="1"/>
</dbReference>
<evidence type="ECO:0000256" key="8">
    <source>
        <dbReference type="ARBA" id="ARBA00022703"/>
    </source>
</evidence>
<feature type="compositionally biased region" description="Polar residues" evidence="10">
    <location>
        <begin position="765"/>
        <end position="776"/>
    </location>
</feature>
<protein>
    <recommendedName>
        <fullName evidence="4">MAP kinase-activating death domain protein</fullName>
    </recommendedName>
</protein>
<accession>A8X5V3</accession>
<sequence>MNDKEKELCPRLIDFLVVVGKRNRPRGTRQSSSDTVPETTVTYPEILRRYPTDDHKDFILPTDVTVFCQPEGCTTTSKLIISDGFFILVVFMISFKCNIPQNPCFTFKSILVYFPFSGIRLRKNNRNDPQFFVFMLTEKDSAKIRYGICLNFYQSFDRRSTPRDEARKLPDETHHKRRDTQISLTSLCFISHHPFVSIFHQVLLLLKRIIDSSNHRAAHRTGLKDIVWAILTGHYNDPIVPEVMKEIKEVETWILMLLSSPVPVPGKTKVQIEVMPMDLSQIFEFALPDHTRFTLIDFPLHIPFEILGIDLALRVLTAAMLEFKIVIQSRNYNAVSMCILSIVALLYPLEYMFPVIPLLPAYMPSAEQLLLAPTPFLIGVPSSFFHHRKIKELPSDVILVDLDTNCLQVPDDLYIPDLPEPDATQLKCFLLEDFMGFQDKLRDAINRMTTMTVDNENSVTDADFGIDIDSVDVACRVAMVQFFNSHNVFGNFSEHTRTLRLYPRPVVSLQTESFLRSRPQCTQFITDLCRTQAVEYFAECCLCPKNETFVRVQAGIESAEQVGDKPKWFTESLMPVHFTVCKFIIFVSTNSFFFKVYPTNSTLDSAIRIFNAEVDVDDYENDSATSTENSNSIDDLVFDENLASGTYDTLFFKTCNIVFIVDVGGEVTKPLAEVNYIYKEPMTLELPPSESAVSIDSSLSSGRSSPDSSLSTSAVDSEADFARLADNLALKSNSQGAFSFDHGSDSEYESTPVSQRRKTIHNPGSEASDTPTSRGSIKSGLRMKGLSSFTDSGEKVLGPSFMNAINGYAEKSQSVFSQVINKTAPKAQALKERTMKPLATKIEQSQHIVRSKALPNPTSQQTANQQSKNQQTVKEFCDQALAGQSVGMFSAPKLRRLMEDESLRELVCSKLNLGLEVKLSEDEFVKEVQLTKGQFKAYVKILKACLEGIEVSFNTPGCCGFASVFHVLEIAHTHYWAMGGGDAITPSSSAPSTMTTPSENSNDFIKETAPRPKLPASTIDLRTPTKPLGQSTTTPASETQDKLQASRQSVVPPPIPPREAPPVPKRNPPPSGAPPKLPEGTRAPPPLPPRPKVKTTAPPPTEIFEANSQHAQPSSPGFPADADEQTKPLLKHVPPTSLPVGKQEPCKVLPTPNEPVRHYIYQELILAIQHQFWQNLQFWENAFVDLVAQEREIVGMDQEPSEMIDRYSALNDSEKKRLELEEDRLLSTLLHNMTAYMIMCGTGQRALQQKVRRLLGKAHIGLVCSKEINKLLDELPSTQGNFIPLKPLGSRLVQKQSFTVCPGPNADGQMMFMEVCDDAVVLRAITGAATERWWYERLVNITYSPKTKILCLWRRHDDKVHMHKFYTKKCRELYQCMKAAMERAAARGKVNVEGRALGGEFPVHDTESNLGGLLQVSFNMLFLLVYLCFRSVVMIFIGLSNIKKCNTFGGNVFLLEEFDRKKGEIIQRRYFSQMADQICYAVLCVFSFAAAGHKKEEHSK</sequence>
<dbReference type="OMA" id="TKILCLW"/>
<dbReference type="InterPro" id="IPR056574">
    <property type="entry name" value="Death_MADD"/>
</dbReference>
<evidence type="ECO:0000256" key="1">
    <source>
        <dbReference type="ARBA" id="ARBA00004236"/>
    </source>
</evidence>
<dbReference type="InterPro" id="IPR037516">
    <property type="entry name" value="Tripartite_DENN"/>
</dbReference>
<dbReference type="PROSITE" id="PS50211">
    <property type="entry name" value="DENN"/>
    <property type="match status" value="1"/>
</dbReference>
<feature type="transmembrane region" description="Helical" evidence="11">
    <location>
        <begin position="1470"/>
        <end position="1491"/>
    </location>
</feature>
<keyword evidence="8" id="KW-0053">Apoptosis</keyword>
<dbReference type="SMART" id="SM00800">
    <property type="entry name" value="uDENN"/>
    <property type="match status" value="1"/>
</dbReference>
<dbReference type="FunFam" id="3.40.50.11500:FF:000010">
    <property type="entry name" value="Protein CBR-AEX-3"/>
    <property type="match status" value="1"/>
</dbReference>
<dbReference type="FunCoup" id="A8X5V3">
    <property type="interactions" value="760"/>
</dbReference>
<dbReference type="InterPro" id="IPR005112">
    <property type="entry name" value="dDENN_dom"/>
</dbReference>
<evidence type="ECO:0000313" key="13">
    <source>
        <dbReference type="EMBL" id="CAP28014.2"/>
    </source>
</evidence>
<dbReference type="SMART" id="SM00801">
    <property type="entry name" value="dDENN"/>
    <property type="match status" value="1"/>
</dbReference>
<feature type="region of interest" description="Disordered" evidence="10">
    <location>
        <begin position="692"/>
        <end position="712"/>
    </location>
</feature>
<evidence type="ECO:0000256" key="10">
    <source>
        <dbReference type="SAM" id="MobiDB-lite"/>
    </source>
</evidence>
<feature type="compositionally biased region" description="Pro residues" evidence="10">
    <location>
        <begin position="1051"/>
        <end position="1090"/>
    </location>
</feature>
<dbReference type="WormBase" id="CBG08121a">
    <property type="protein sequence ID" value="CBP01923"/>
    <property type="gene ID" value="WBGene00029981"/>
    <property type="gene designation" value="Cbr-aex-3"/>
</dbReference>
<dbReference type="GO" id="GO:0005829">
    <property type="term" value="C:cytosol"/>
    <property type="evidence" value="ECO:0000318"/>
    <property type="project" value="GO_Central"/>
</dbReference>
<evidence type="ECO:0000256" key="7">
    <source>
        <dbReference type="ARBA" id="ARBA00022658"/>
    </source>
</evidence>
<dbReference type="InterPro" id="IPR005113">
    <property type="entry name" value="uDENN_dom"/>
</dbReference>
<feature type="region of interest" description="Disordered" evidence="10">
    <location>
        <begin position="741"/>
        <end position="782"/>
    </location>
</feature>
<keyword evidence="14" id="KW-1185">Reference proteome</keyword>
<dbReference type="GO" id="GO:0005886">
    <property type="term" value="C:plasma membrane"/>
    <property type="evidence" value="ECO:0007669"/>
    <property type="project" value="UniProtKB-SubCell"/>
</dbReference>
<gene>
    <name evidence="15" type="primary">aex-3</name>
    <name evidence="13" type="synonym">Cbr-aex-3</name>
    <name evidence="15" type="ORF">CBG08121</name>
    <name evidence="13" type="ORF">CBG_08121</name>
</gene>
<feature type="compositionally biased region" description="Low complexity" evidence="10">
    <location>
        <begin position="694"/>
        <end position="712"/>
    </location>
</feature>
<evidence type="ECO:0000256" key="3">
    <source>
        <dbReference type="ARBA" id="ARBA00005978"/>
    </source>
</evidence>
<reference evidence="13 14" key="1">
    <citation type="journal article" date="2003" name="PLoS Biol.">
        <title>The genome sequence of Caenorhabditis briggsae: a platform for comparative genomics.</title>
        <authorList>
            <person name="Stein L.D."/>
            <person name="Bao Z."/>
            <person name="Blasiar D."/>
            <person name="Blumenthal T."/>
            <person name="Brent M.R."/>
            <person name="Chen N."/>
            <person name="Chinwalla A."/>
            <person name="Clarke L."/>
            <person name="Clee C."/>
            <person name="Coghlan A."/>
            <person name="Coulson A."/>
            <person name="D'Eustachio P."/>
            <person name="Fitch D.H."/>
            <person name="Fulton L.A."/>
            <person name="Fulton R.E."/>
            <person name="Griffiths-Jones S."/>
            <person name="Harris T.W."/>
            <person name="Hillier L.W."/>
            <person name="Kamath R."/>
            <person name="Kuwabara P.E."/>
            <person name="Mardis E.R."/>
            <person name="Marra M.A."/>
            <person name="Miner T.L."/>
            <person name="Minx P."/>
            <person name="Mullikin J.C."/>
            <person name="Plumb R.W."/>
            <person name="Rogers J."/>
            <person name="Schein J.E."/>
            <person name="Sohrmann M."/>
            <person name="Spieth J."/>
            <person name="Stajich J.E."/>
            <person name="Wei C."/>
            <person name="Willey D."/>
            <person name="Wilson R.K."/>
            <person name="Durbin R."/>
            <person name="Waterston R.H."/>
        </authorList>
    </citation>
    <scope>NUCLEOTIDE SEQUENCE [LARGE SCALE GENOMIC DNA]</scope>
    <source>
        <strain evidence="13 14">AF16</strain>
    </source>
</reference>
<evidence type="ECO:0000256" key="11">
    <source>
        <dbReference type="SAM" id="Phobius"/>
    </source>
</evidence>
<evidence type="ECO:0000256" key="5">
    <source>
        <dbReference type="ARBA" id="ARBA00022475"/>
    </source>
</evidence>
<keyword evidence="6" id="KW-0963">Cytoplasm</keyword>
<dbReference type="Pfam" id="PF25328">
    <property type="entry name" value="PH_MADD"/>
    <property type="match status" value="1"/>
</dbReference>
<evidence type="ECO:0000256" key="2">
    <source>
        <dbReference type="ARBA" id="ARBA00004496"/>
    </source>
</evidence>
<comment type="subcellular location">
    <subcellularLocation>
        <location evidence="1">Cell membrane</location>
    </subcellularLocation>
    <subcellularLocation>
        <location evidence="2">Cytoplasm</location>
    </subcellularLocation>
</comment>
<proteinExistence type="inferred from homology"/>
<feature type="transmembrane region" description="Helical" evidence="11">
    <location>
        <begin position="1418"/>
        <end position="1439"/>
    </location>
</feature>
<dbReference type="InterPro" id="IPR001194">
    <property type="entry name" value="cDENN_dom"/>
</dbReference>
<evidence type="ECO:0000256" key="9">
    <source>
        <dbReference type="ARBA" id="ARBA00023136"/>
    </source>
</evidence>
<dbReference type="Pfam" id="PF23629">
    <property type="entry name" value="Death_MADD"/>
    <property type="match status" value="1"/>
</dbReference>
<dbReference type="GO" id="GO:0032483">
    <property type="term" value="P:regulation of Rab protein signal transduction"/>
    <property type="evidence" value="ECO:0000318"/>
    <property type="project" value="GO_Central"/>
</dbReference>
<evidence type="ECO:0000313" key="15">
    <source>
        <dbReference type="WormBase" id="CBG08121a"/>
    </source>
</evidence>
<dbReference type="InParanoid" id="A8X5V3"/>
<name>A8X5V3_CAEBR</name>
<dbReference type="eggNOG" id="KOG3570">
    <property type="taxonomic scope" value="Eukaryota"/>
</dbReference>
<dbReference type="PANTHER" id="PTHR13008">
    <property type="entry name" value="MAP-KINASE ACTIVATING DEATH DOMAIN PROTEIN MADD /DENN/AEX-3 C.ELEGANS"/>
    <property type="match status" value="1"/>
</dbReference>
<dbReference type="GO" id="GO:0042981">
    <property type="term" value="P:regulation of apoptotic process"/>
    <property type="evidence" value="ECO:0000318"/>
    <property type="project" value="GO_Central"/>
</dbReference>
<comment type="similarity">
    <text evidence="3">Belongs to the MADD family.</text>
</comment>
<dbReference type="STRING" id="6238.A8X5V3"/>
<dbReference type="InterPro" id="IPR057469">
    <property type="entry name" value="PH_MADD"/>
</dbReference>
<reference evidence="13 14" key="2">
    <citation type="journal article" date="2011" name="PLoS Genet.">
        <title>Caenorhabditis briggsae recombinant inbred line genotypes reveal inter-strain incompatibility and the evolution of recombination.</title>
        <authorList>
            <person name="Ross J.A."/>
            <person name="Koboldt D.C."/>
            <person name="Staisch J.E."/>
            <person name="Chamberlin H.M."/>
            <person name="Gupta B.P."/>
            <person name="Miller R.D."/>
            <person name="Baird S.E."/>
            <person name="Haag E.S."/>
        </authorList>
    </citation>
    <scope>NUCLEOTIDE SEQUENCE [LARGE SCALE GENOMIC DNA]</scope>
    <source>
        <strain evidence="13 14">AF16</strain>
    </source>
</reference>
<dbReference type="Gene3D" id="3.30.450.200">
    <property type="match status" value="1"/>
</dbReference>
<dbReference type="Pfam" id="PF03456">
    <property type="entry name" value="uDENN"/>
    <property type="match status" value="2"/>
</dbReference>
<keyword evidence="11" id="KW-0812">Transmembrane</keyword>
<dbReference type="HOGENOM" id="CLU_001270_0_0_1"/>
<dbReference type="SMART" id="SM00799">
    <property type="entry name" value="DENN"/>
    <property type="match status" value="1"/>
</dbReference>
<dbReference type="GO" id="GO:0005085">
    <property type="term" value="F:guanyl-nucleotide exchange factor activity"/>
    <property type="evidence" value="ECO:0000318"/>
    <property type="project" value="GO_Central"/>
</dbReference>
<organism evidence="13 14">
    <name type="scientific">Caenorhabditis briggsae</name>
    <dbReference type="NCBI Taxonomy" id="6238"/>
    <lineage>
        <taxon>Eukaryota</taxon>
        <taxon>Metazoa</taxon>
        <taxon>Ecdysozoa</taxon>
        <taxon>Nematoda</taxon>
        <taxon>Chromadorea</taxon>
        <taxon>Rhabditida</taxon>
        <taxon>Rhabditina</taxon>
        <taxon>Rhabditomorpha</taxon>
        <taxon>Rhabditoidea</taxon>
        <taxon>Rhabditidae</taxon>
        <taxon>Peloderinae</taxon>
        <taxon>Caenorhabditis</taxon>
    </lineage>
</organism>
<evidence type="ECO:0000256" key="6">
    <source>
        <dbReference type="ARBA" id="ARBA00022490"/>
    </source>
</evidence>
<keyword evidence="5" id="KW-1003">Cell membrane</keyword>
<dbReference type="InterPro" id="IPR043153">
    <property type="entry name" value="DENN_C"/>
</dbReference>
<dbReference type="Pfam" id="PF02141">
    <property type="entry name" value="DENN"/>
    <property type="match status" value="1"/>
</dbReference>
<evidence type="ECO:0000313" key="14">
    <source>
        <dbReference type="Proteomes" id="UP000008549"/>
    </source>
</evidence>
<feature type="compositionally biased region" description="Low complexity" evidence="10">
    <location>
        <begin position="987"/>
        <end position="998"/>
    </location>
</feature>